<comment type="similarity">
    <text evidence="2">Belongs to the bacterial ribosomal protein bL21 family.</text>
</comment>
<dbReference type="InterPro" id="IPR018258">
    <property type="entry name" value="Ribosomal_bL21_CS"/>
</dbReference>
<dbReference type="InterPro" id="IPR001787">
    <property type="entry name" value="Ribosomal_bL21"/>
</dbReference>
<organism evidence="9">
    <name type="scientific">Agarophyton chilense</name>
    <name type="common">Red seaweed</name>
    <name type="synonym">Gracilaria chilensis</name>
    <dbReference type="NCBI Taxonomy" id="2510777"/>
    <lineage>
        <taxon>Eukaryota</taxon>
        <taxon>Rhodophyta</taxon>
        <taxon>Florideophyceae</taxon>
        <taxon>Rhodymeniophycidae</taxon>
        <taxon>Gracilariales</taxon>
        <taxon>Gracilariaceae</taxon>
        <taxon>Agarophyton</taxon>
    </lineage>
</organism>
<dbReference type="RefSeq" id="YP_009244545.1">
    <property type="nucleotide sequence ID" value="NC_029860.1"/>
</dbReference>
<comment type="subcellular location">
    <subcellularLocation>
        <location evidence="1">Plastid</location>
    </subcellularLocation>
</comment>
<gene>
    <name evidence="9" type="primary">rpl21</name>
    <name evidence="9" type="ORF">Gchil_137</name>
</gene>
<evidence type="ECO:0000313" key="10">
    <source>
        <dbReference type="EMBL" id="ASP44682.1"/>
    </source>
</evidence>
<dbReference type="GO" id="GO:0006412">
    <property type="term" value="P:translation"/>
    <property type="evidence" value="ECO:0007669"/>
    <property type="project" value="InterPro"/>
</dbReference>
<evidence type="ECO:0000256" key="5">
    <source>
        <dbReference type="ARBA" id="ARBA00022884"/>
    </source>
</evidence>
<evidence type="ECO:0000256" key="4">
    <source>
        <dbReference type="ARBA" id="ARBA00022730"/>
    </source>
</evidence>
<dbReference type="SUPFAM" id="SSF141091">
    <property type="entry name" value="L21p-like"/>
    <property type="match status" value="1"/>
</dbReference>
<evidence type="ECO:0000256" key="3">
    <source>
        <dbReference type="ARBA" id="ARBA00022640"/>
    </source>
</evidence>
<dbReference type="PANTHER" id="PTHR21349">
    <property type="entry name" value="50S RIBOSOMAL PROTEIN L21"/>
    <property type="match status" value="1"/>
</dbReference>
<dbReference type="NCBIfam" id="TIGR00061">
    <property type="entry name" value="L21"/>
    <property type="match status" value="1"/>
</dbReference>
<accession>A0A141SER9</accession>
<dbReference type="GeneID" id="27219506"/>
<keyword evidence="7" id="KW-0687">Ribonucleoprotein</keyword>
<dbReference type="GO" id="GO:0009536">
    <property type="term" value="C:plastid"/>
    <property type="evidence" value="ECO:0007669"/>
    <property type="project" value="UniProtKB-SubCell"/>
</dbReference>
<evidence type="ECO:0000256" key="6">
    <source>
        <dbReference type="ARBA" id="ARBA00022980"/>
    </source>
</evidence>
<name>A0A141SER9_AGACH</name>
<keyword evidence="5" id="KW-0694">RNA-binding</keyword>
<dbReference type="EMBL" id="MF401963">
    <property type="protein sequence ID" value="ASP44682.1"/>
    <property type="molecule type" value="Genomic_DNA"/>
</dbReference>
<dbReference type="InterPro" id="IPR036164">
    <property type="entry name" value="bL21-like_sf"/>
</dbReference>
<dbReference type="GO" id="GO:0005762">
    <property type="term" value="C:mitochondrial large ribosomal subunit"/>
    <property type="evidence" value="ECO:0007669"/>
    <property type="project" value="TreeGrafter"/>
</dbReference>
<reference evidence="9" key="1">
    <citation type="submission" date="2015-07" db="EMBL/GenBank/DDBJ databases">
        <title>Reconstructing the complex evolutionary history of mobile plasmids in red algal genomes.</title>
        <authorList>
            <person name="Lee J."/>
            <person name="Kim K.M."/>
            <person name="Yang E.C."/>
            <person name="Miller K.A."/>
            <person name="Boo S.M."/>
            <person name="Bhattacharya D."/>
            <person name="Yoon H.S."/>
        </authorList>
    </citation>
    <scope>NUCLEOTIDE SEQUENCE</scope>
</reference>
<dbReference type="PROSITE" id="PS01169">
    <property type="entry name" value="RIBOSOMAL_L21"/>
    <property type="match status" value="1"/>
</dbReference>
<proteinExistence type="inferred from homology"/>
<keyword evidence="3 9" id="KW-0934">Plastid</keyword>
<dbReference type="Pfam" id="PF00829">
    <property type="entry name" value="Ribosomal_L21p"/>
    <property type="match status" value="1"/>
</dbReference>
<dbReference type="HAMAP" id="MF_01363">
    <property type="entry name" value="Ribosomal_bL21"/>
    <property type="match status" value="1"/>
</dbReference>
<dbReference type="AlphaFoldDB" id="A0A141SER9"/>
<evidence type="ECO:0000256" key="1">
    <source>
        <dbReference type="ARBA" id="ARBA00004474"/>
    </source>
</evidence>
<evidence type="ECO:0000256" key="7">
    <source>
        <dbReference type="ARBA" id="ARBA00023274"/>
    </source>
</evidence>
<dbReference type="InterPro" id="IPR028909">
    <property type="entry name" value="bL21-like"/>
</dbReference>
<keyword evidence="6 9" id="KW-0689">Ribosomal protein</keyword>
<dbReference type="PANTHER" id="PTHR21349:SF7">
    <property type="entry name" value="LARGE RIBOSOMAL SUBUNIT PROTEIN BL21C"/>
    <property type="match status" value="1"/>
</dbReference>
<evidence type="ECO:0000256" key="2">
    <source>
        <dbReference type="ARBA" id="ARBA00008563"/>
    </source>
</evidence>
<reference evidence="10" key="2">
    <citation type="submission" date="2017-06" db="EMBL/GenBank/DDBJ databases">
        <title>Structure and comparision analysis of complete mitochondrion ans plastid genome of economic red alga Gracilaaria chilensis.</title>
        <authorList>
            <person name="Liu N."/>
            <person name="Zhang L."/>
            <person name="Liu T."/>
        </authorList>
    </citation>
    <scope>NUCLEOTIDE SEQUENCE</scope>
</reference>
<sequence>MLYAIIEADGKQMWIEPGKYYDVNYISGEPGDYIQFNKVLVLRQENDIYLGKPCIQSIIIKAKILKHLKSKKITVFKIKPKKNSRKKQGHRQKLTRLLIEEFLQSNIKV</sequence>
<protein>
    <recommendedName>
        <fullName evidence="8">50S ribosomal protein L21, chloroplastic</fullName>
    </recommendedName>
</protein>
<evidence type="ECO:0000256" key="8">
    <source>
        <dbReference type="ARBA" id="ARBA00035397"/>
    </source>
</evidence>
<evidence type="ECO:0000313" key="9">
    <source>
        <dbReference type="EMBL" id="AMK96787.1"/>
    </source>
</evidence>
<geneLocation type="plastid" evidence="9"/>
<dbReference type="GO" id="GO:0003735">
    <property type="term" value="F:structural constituent of ribosome"/>
    <property type="evidence" value="ECO:0007669"/>
    <property type="project" value="InterPro"/>
</dbReference>
<dbReference type="EMBL" id="KT266788">
    <property type="protein sequence ID" value="AMK96787.1"/>
    <property type="molecule type" value="Genomic_DNA"/>
</dbReference>
<keyword evidence="4" id="KW-0699">rRNA-binding</keyword>
<dbReference type="GO" id="GO:0019843">
    <property type="term" value="F:rRNA binding"/>
    <property type="evidence" value="ECO:0007669"/>
    <property type="project" value="UniProtKB-KW"/>
</dbReference>